<dbReference type="SMART" id="SM00706">
    <property type="entry name" value="TECPR"/>
    <property type="match status" value="6"/>
</dbReference>
<protein>
    <recommendedName>
        <fullName evidence="6">PLD phosphodiesterase domain-containing protein</fullName>
    </recommendedName>
</protein>
<name>A0A543CKM1_9ACTN</name>
<dbReference type="RefSeq" id="WP_141956338.1">
    <property type="nucleotide sequence ID" value="NZ_VFOZ01000001.1"/>
</dbReference>
<evidence type="ECO:0000256" key="5">
    <source>
        <dbReference type="SAM" id="MobiDB-lite"/>
    </source>
</evidence>
<dbReference type="OrthoDB" id="8828485at2"/>
<dbReference type="PROSITE" id="PS50035">
    <property type="entry name" value="PLD"/>
    <property type="match status" value="1"/>
</dbReference>
<dbReference type="InterPro" id="IPR015679">
    <property type="entry name" value="PLipase_D_fam"/>
</dbReference>
<evidence type="ECO:0000256" key="4">
    <source>
        <dbReference type="ARBA" id="ARBA00023098"/>
    </source>
</evidence>
<evidence type="ECO:0000313" key="7">
    <source>
        <dbReference type="EMBL" id="TQL97629.1"/>
    </source>
</evidence>
<evidence type="ECO:0000256" key="1">
    <source>
        <dbReference type="ARBA" id="ARBA00000798"/>
    </source>
</evidence>
<gene>
    <name evidence="7" type="ORF">FB559_3227</name>
</gene>
<organism evidence="7 8">
    <name type="scientific">Actinoallomurus bryophytorum</name>
    <dbReference type="NCBI Taxonomy" id="1490222"/>
    <lineage>
        <taxon>Bacteria</taxon>
        <taxon>Bacillati</taxon>
        <taxon>Actinomycetota</taxon>
        <taxon>Actinomycetes</taxon>
        <taxon>Streptosporangiales</taxon>
        <taxon>Thermomonosporaceae</taxon>
        <taxon>Actinoallomurus</taxon>
    </lineage>
</organism>
<dbReference type="PANTHER" id="PTHR18896:SF76">
    <property type="entry name" value="PHOSPHOLIPASE"/>
    <property type="match status" value="1"/>
</dbReference>
<feature type="domain" description="PLD phosphodiesterase" evidence="6">
    <location>
        <begin position="1143"/>
        <end position="1170"/>
    </location>
</feature>
<dbReference type="CDD" id="cd09105">
    <property type="entry name" value="PLDc_vPLD1_2_like_2"/>
    <property type="match status" value="1"/>
</dbReference>
<feature type="region of interest" description="Disordered" evidence="5">
    <location>
        <begin position="879"/>
        <end position="907"/>
    </location>
</feature>
<sequence>MIITVTKDYRLRARENVIHWKAVPSEVPVVSVAVLANGTFVAAGSDGRLYTRATLSTEWQRVPVPPDENLTVQSVGALPDGDVVGVDSGSKKLCYKDDGFGAAWKINSRDRTDISLLNVAAGASGKIYGIDYDKQYVYQRDGIDGSWSLVSDNESMHSVAELPDGRLIGIDEYGQVLVLGLDKRWAPLPVGGPGGGHSTRDMTALPDGGILIVGEGGGLFHCPRLPAIGWRPMGLGMPLRAVTALPDGTFIGVDTDGYLHQNTGRTATSWQKMSYPHPLLAVTATDRLIGVGADKWVYQWDDLGAAPLMWETSRGVRSVTVLPDKSVIGVSDDYLSDPDYQLHVRTWKKNTDRPGHMWLWNPVGRDPVDVQAVTSLPDGRLVAAGTDKRLYVRDGVSGTWQEVPGGGGVTWVSALPDGSLLGVGEDQQAYVWPDFQPPTWWTRPLRDGLELRALSAGPGGTLLGVSQTGRLCLIDKTTGDWTDVSGGVELLDVTTMADGTILGVTSGVVDNLMTRASLNDPWLPVRSDSAIKAVTTMPDGSLLGIGYTDWLCTRADLDLGSYWHLVPNSGTVVSVSVLTDGTILAVGTDGKLYTRTSLVGTWQVVADTNTATGNDLMSAVAVLPDDLLRPTDGWPLPVSRRPEDWLLEFTATDVLADDGDGRPWGDGTAMARRAWTGGMPWDHGCMVTPMVGGFDTMGAIREAFEAAIAEARRQSAEGVPPGERGHVYIADWLLNGLRDLSETNSWGGRRWDVKTQPEKDQTALGLILRMMSAGIVVRIMLWMPTSAQATQLGPHAAEHWNLAAAIQDHNAQLTARWNPTTPLGVVALDLRTAYSTNSPTVASLHQKMVAVRVGSVNVGFCGGVDLAFTRRDFGSHGRTALGDWQSGSGSPPAAGGWPRQASLPPSGYPAYPYDPADKVNNEPFPEDLPGVAYGGFNRHWHDQHLKLEGPVVASLEDQFAERWIISPNERQGTSTIGRVYLFDRTSTIGQRNQVQLTAVTFNTGGQAELIPLPKTRPVDPVSGGVVQMWRTIPMYPTRVFGPFTRGEFTVMAGVAKAVAQARHLITIWDQYFWSTPLAKLLAVRLNTCPTLRLLIVLPPYGTSNPDKELGLRRTAMQALWNDLAPANRSRVLVLNMWDEASGVGVYVHDKVQTYDDALLVCGSANMNRRSLENDAELDCAVLDPPTVRGHLARLYAGLAGQAWTDFGPDWFTRYWTEFALTDNDFTWAGKWFITDPFFRPNNAIGSPTLPNGTKIPTSGDWTKPDWIFDPTCFDSDLSQPDPALPDPAMAGRLDGVTYLIERYHKGRTWPRRVPQH</sequence>
<evidence type="ECO:0000313" key="8">
    <source>
        <dbReference type="Proteomes" id="UP000316096"/>
    </source>
</evidence>
<proteinExistence type="predicted"/>
<evidence type="ECO:0000256" key="3">
    <source>
        <dbReference type="ARBA" id="ARBA00022801"/>
    </source>
</evidence>
<dbReference type="Proteomes" id="UP000316096">
    <property type="component" value="Unassembled WGS sequence"/>
</dbReference>
<dbReference type="InterPro" id="IPR001736">
    <property type="entry name" value="PLipase_D/transphosphatidylase"/>
</dbReference>
<dbReference type="GO" id="GO:0004630">
    <property type="term" value="F:phospholipase D activity"/>
    <property type="evidence" value="ECO:0007669"/>
    <property type="project" value="UniProtKB-EC"/>
</dbReference>
<dbReference type="Gene3D" id="3.30.870.10">
    <property type="entry name" value="Endonuclease Chain A"/>
    <property type="match status" value="2"/>
</dbReference>
<dbReference type="EMBL" id="VFOZ01000001">
    <property type="protein sequence ID" value="TQL97629.1"/>
    <property type="molecule type" value="Genomic_DNA"/>
</dbReference>
<evidence type="ECO:0000259" key="6">
    <source>
        <dbReference type="PROSITE" id="PS50035"/>
    </source>
</evidence>
<dbReference type="SUPFAM" id="SSF69322">
    <property type="entry name" value="Tricorn protease domain 2"/>
    <property type="match status" value="2"/>
</dbReference>
<evidence type="ECO:0000256" key="2">
    <source>
        <dbReference type="ARBA" id="ARBA00022737"/>
    </source>
</evidence>
<keyword evidence="4" id="KW-0443">Lipid metabolism</keyword>
<dbReference type="PANTHER" id="PTHR18896">
    <property type="entry name" value="PHOSPHOLIPASE D"/>
    <property type="match status" value="1"/>
</dbReference>
<dbReference type="InterPro" id="IPR015943">
    <property type="entry name" value="WD40/YVTN_repeat-like_dom_sf"/>
</dbReference>
<comment type="catalytic activity">
    <reaction evidence="1">
        <text>a 1,2-diacyl-sn-glycero-3-phosphocholine + H2O = a 1,2-diacyl-sn-glycero-3-phosphate + choline + H(+)</text>
        <dbReference type="Rhea" id="RHEA:14445"/>
        <dbReference type="ChEBI" id="CHEBI:15354"/>
        <dbReference type="ChEBI" id="CHEBI:15377"/>
        <dbReference type="ChEBI" id="CHEBI:15378"/>
        <dbReference type="ChEBI" id="CHEBI:57643"/>
        <dbReference type="ChEBI" id="CHEBI:58608"/>
        <dbReference type="EC" id="3.1.4.4"/>
    </reaction>
</comment>
<feature type="compositionally biased region" description="Low complexity" evidence="5">
    <location>
        <begin position="886"/>
        <end position="896"/>
    </location>
</feature>
<comment type="caution">
    <text evidence="7">The sequence shown here is derived from an EMBL/GenBank/DDBJ whole genome shotgun (WGS) entry which is preliminary data.</text>
</comment>
<keyword evidence="2" id="KW-0677">Repeat</keyword>
<dbReference type="Gene3D" id="2.130.10.10">
    <property type="entry name" value="YVTN repeat-like/Quinoprotein amine dehydrogenase"/>
    <property type="match status" value="1"/>
</dbReference>
<keyword evidence="8" id="KW-1185">Reference proteome</keyword>
<dbReference type="GO" id="GO:0009395">
    <property type="term" value="P:phospholipid catabolic process"/>
    <property type="evidence" value="ECO:0007669"/>
    <property type="project" value="TreeGrafter"/>
</dbReference>
<keyword evidence="3" id="KW-0378">Hydrolase</keyword>
<accession>A0A543CKM1</accession>
<reference evidence="7 8" key="1">
    <citation type="submission" date="2019-06" db="EMBL/GenBank/DDBJ databases">
        <title>Sequencing the genomes of 1000 actinobacteria strains.</title>
        <authorList>
            <person name="Klenk H.-P."/>
        </authorList>
    </citation>
    <scope>NUCLEOTIDE SEQUENCE [LARGE SCALE GENOMIC DNA]</scope>
    <source>
        <strain evidence="7 8">DSM 102200</strain>
    </source>
</reference>
<dbReference type="SUPFAM" id="SSF56024">
    <property type="entry name" value="Phospholipase D/nuclease"/>
    <property type="match status" value="2"/>
</dbReference>
<dbReference type="InterPro" id="IPR006624">
    <property type="entry name" value="Beta-propeller_rpt_TECPR"/>
</dbReference>